<evidence type="ECO:0000313" key="1">
    <source>
        <dbReference type="EMBL" id="JAH26906.1"/>
    </source>
</evidence>
<dbReference type="AlphaFoldDB" id="A0A0E9RCP1"/>
<organism evidence="1">
    <name type="scientific">Anguilla anguilla</name>
    <name type="common">European freshwater eel</name>
    <name type="synonym">Muraena anguilla</name>
    <dbReference type="NCBI Taxonomy" id="7936"/>
    <lineage>
        <taxon>Eukaryota</taxon>
        <taxon>Metazoa</taxon>
        <taxon>Chordata</taxon>
        <taxon>Craniata</taxon>
        <taxon>Vertebrata</taxon>
        <taxon>Euteleostomi</taxon>
        <taxon>Actinopterygii</taxon>
        <taxon>Neopterygii</taxon>
        <taxon>Teleostei</taxon>
        <taxon>Anguilliformes</taxon>
        <taxon>Anguillidae</taxon>
        <taxon>Anguilla</taxon>
    </lineage>
</organism>
<accession>A0A0E9RCP1</accession>
<sequence>MSTVYSIPILFPTELMWGFVYCIVGEQRKQTFPILCSLLNKKEKKERKISYSTDTPLKQGQRRLFGSCFLLHPTNTVKKCTF</sequence>
<reference evidence="1" key="1">
    <citation type="submission" date="2014-11" db="EMBL/GenBank/DDBJ databases">
        <authorList>
            <person name="Amaro Gonzalez C."/>
        </authorList>
    </citation>
    <scope>NUCLEOTIDE SEQUENCE</scope>
</reference>
<name>A0A0E9RCP1_ANGAN</name>
<dbReference type="EMBL" id="GBXM01081671">
    <property type="protein sequence ID" value="JAH26906.1"/>
    <property type="molecule type" value="Transcribed_RNA"/>
</dbReference>
<protein>
    <submittedName>
        <fullName evidence="1">Uncharacterized protein</fullName>
    </submittedName>
</protein>
<proteinExistence type="predicted"/>
<reference evidence="1" key="2">
    <citation type="journal article" date="2015" name="Fish Shellfish Immunol.">
        <title>Early steps in the European eel (Anguilla anguilla)-Vibrio vulnificus interaction in the gills: Role of the RtxA13 toxin.</title>
        <authorList>
            <person name="Callol A."/>
            <person name="Pajuelo D."/>
            <person name="Ebbesson L."/>
            <person name="Teles M."/>
            <person name="MacKenzie S."/>
            <person name="Amaro C."/>
        </authorList>
    </citation>
    <scope>NUCLEOTIDE SEQUENCE</scope>
</reference>